<sequence>MVITLKPGTTEKGIQHVLDKIKELGFTPHVSKGAERTIIGVIGENAIRSREIFQAMFIVESVMPISRPYKLVSREFKSEDTVVKVGNVEIGEGRIQA</sequence>
<comment type="caution">
    <text evidence="2">The sequence shown here is derived from an EMBL/GenBank/DDBJ whole genome shotgun (WGS) entry which is preliminary data.</text>
</comment>
<dbReference type="InterPro" id="IPR041071">
    <property type="entry name" value="DAHP_snth_FXD"/>
</dbReference>
<organism evidence="2">
    <name type="scientific">marine sediment metagenome</name>
    <dbReference type="NCBI Taxonomy" id="412755"/>
    <lineage>
        <taxon>unclassified sequences</taxon>
        <taxon>metagenomes</taxon>
        <taxon>ecological metagenomes</taxon>
    </lineage>
</organism>
<dbReference type="InterPro" id="IPR052899">
    <property type="entry name" value="Class-I_DAHP_synthase"/>
</dbReference>
<name>X1NCR9_9ZZZZ</name>
<dbReference type="PANTHER" id="PTHR43018">
    <property type="entry name" value="PHOSPHO-2-DEHYDRO-3-DEOXYHEPTONATE ALDOLASE"/>
    <property type="match status" value="1"/>
</dbReference>
<dbReference type="PANTHER" id="PTHR43018:SF2">
    <property type="entry name" value="PHOSPHO-2-DEHYDRO-3-DEOXYHEPTONATE ALDOLASE"/>
    <property type="match status" value="1"/>
</dbReference>
<protein>
    <recommendedName>
        <fullName evidence="1">DAHP synthase ferredoxin-like domain-containing protein</fullName>
    </recommendedName>
</protein>
<dbReference type="AlphaFoldDB" id="X1NCR9"/>
<reference evidence="2" key="1">
    <citation type="journal article" date="2014" name="Front. Microbiol.">
        <title>High frequency of phylogenetically diverse reductive dehalogenase-homologous genes in deep subseafloor sedimentary metagenomes.</title>
        <authorList>
            <person name="Kawai M."/>
            <person name="Futagami T."/>
            <person name="Toyoda A."/>
            <person name="Takaki Y."/>
            <person name="Nishi S."/>
            <person name="Hori S."/>
            <person name="Arai W."/>
            <person name="Tsubouchi T."/>
            <person name="Morono Y."/>
            <person name="Uchiyama I."/>
            <person name="Ito T."/>
            <person name="Fujiyama A."/>
            <person name="Inagaki F."/>
            <person name="Takami H."/>
        </authorList>
    </citation>
    <scope>NUCLEOTIDE SEQUENCE</scope>
    <source>
        <strain evidence="2">Expedition CK06-06</strain>
    </source>
</reference>
<feature type="domain" description="DAHP synthase ferredoxin-like" evidence="1">
    <location>
        <begin position="1"/>
        <end position="66"/>
    </location>
</feature>
<proteinExistence type="predicted"/>
<dbReference type="SUPFAM" id="SSF51569">
    <property type="entry name" value="Aldolase"/>
    <property type="match status" value="1"/>
</dbReference>
<accession>X1NCR9</accession>
<gene>
    <name evidence="2" type="ORF">S06H3_28329</name>
</gene>
<dbReference type="Gene3D" id="3.30.70.1140">
    <property type="entry name" value="Phospho-2-dehydro-3-deoxyheptonate aldolase, domain 1"/>
    <property type="match status" value="1"/>
</dbReference>
<evidence type="ECO:0000313" key="2">
    <source>
        <dbReference type="EMBL" id="GAI27961.1"/>
    </source>
</evidence>
<dbReference type="Pfam" id="PF18152">
    <property type="entry name" value="DAHP_snth_FXD"/>
    <property type="match status" value="1"/>
</dbReference>
<feature type="non-terminal residue" evidence="2">
    <location>
        <position position="97"/>
    </location>
</feature>
<dbReference type="EMBL" id="BARV01016519">
    <property type="protein sequence ID" value="GAI27961.1"/>
    <property type="molecule type" value="Genomic_DNA"/>
</dbReference>
<evidence type="ECO:0000259" key="1">
    <source>
        <dbReference type="Pfam" id="PF18152"/>
    </source>
</evidence>